<evidence type="ECO:0000256" key="1">
    <source>
        <dbReference type="SAM" id="MobiDB-lite"/>
    </source>
</evidence>
<dbReference type="EMBL" id="FOGQ01000007">
    <property type="protein sequence ID" value="SES04480.1"/>
    <property type="molecule type" value="Genomic_DNA"/>
</dbReference>
<evidence type="ECO:0000313" key="3">
    <source>
        <dbReference type="EMBL" id="SES04480.1"/>
    </source>
</evidence>
<feature type="chain" id="PRO_5011646261" description="Secreted protein" evidence="2">
    <location>
        <begin position="32"/>
        <end position="152"/>
    </location>
</feature>
<evidence type="ECO:0008006" key="5">
    <source>
        <dbReference type="Google" id="ProtNLM"/>
    </source>
</evidence>
<feature type="signal peptide" evidence="2">
    <location>
        <begin position="1"/>
        <end position="31"/>
    </location>
</feature>
<feature type="region of interest" description="Disordered" evidence="1">
    <location>
        <begin position="28"/>
        <end position="62"/>
    </location>
</feature>
<dbReference type="AlphaFoldDB" id="A0A1H9U4J2"/>
<protein>
    <recommendedName>
        <fullName evidence="5">Secreted protein</fullName>
    </recommendedName>
</protein>
<gene>
    <name evidence="3" type="ORF">SAMN05661109_01661</name>
</gene>
<evidence type="ECO:0000313" key="4">
    <source>
        <dbReference type="Proteomes" id="UP000198929"/>
    </source>
</evidence>
<keyword evidence="2" id="KW-0732">Signal</keyword>
<sequence length="152" mass="16347">MTRRKPTRTQSSAKAMAGAVVTLGLTTPLSACTPDQPTPSSTSARSTVTVTETSPGPTQTLDHTVTETDTITKYVHAETTVDTPGPLPDAENTPDPNAPPPEGFTWEEVGPHGSERTCTGYQRASTDETAPCFKKEDGWYFHALRPEPNYPD</sequence>
<dbReference type="STRING" id="1121357.SAMN05661109_01661"/>
<name>A0A1H9U4J2_9CORY</name>
<dbReference type="Proteomes" id="UP000198929">
    <property type="component" value="Unassembled WGS sequence"/>
</dbReference>
<proteinExistence type="predicted"/>
<feature type="region of interest" description="Disordered" evidence="1">
    <location>
        <begin position="80"/>
        <end position="128"/>
    </location>
</feature>
<feature type="compositionally biased region" description="Low complexity" evidence="1">
    <location>
        <begin position="38"/>
        <end position="54"/>
    </location>
</feature>
<reference evidence="4" key="1">
    <citation type="submission" date="2016-10" db="EMBL/GenBank/DDBJ databases">
        <authorList>
            <person name="Varghese N."/>
            <person name="Submissions S."/>
        </authorList>
    </citation>
    <scope>NUCLEOTIDE SEQUENCE [LARGE SCALE GENOMIC DNA]</scope>
    <source>
        <strain evidence="4">DSM 20524</strain>
    </source>
</reference>
<accession>A0A1H9U4J2</accession>
<organism evidence="3 4">
    <name type="scientific">Corynebacterium cystitidis DSM 20524</name>
    <dbReference type="NCBI Taxonomy" id="1121357"/>
    <lineage>
        <taxon>Bacteria</taxon>
        <taxon>Bacillati</taxon>
        <taxon>Actinomycetota</taxon>
        <taxon>Actinomycetes</taxon>
        <taxon>Mycobacteriales</taxon>
        <taxon>Corynebacteriaceae</taxon>
        <taxon>Corynebacterium</taxon>
    </lineage>
</organism>
<feature type="compositionally biased region" description="Polar residues" evidence="1">
    <location>
        <begin position="116"/>
        <end position="128"/>
    </location>
</feature>
<evidence type="ECO:0000256" key="2">
    <source>
        <dbReference type="SAM" id="SignalP"/>
    </source>
</evidence>
<keyword evidence="4" id="KW-1185">Reference proteome</keyword>